<dbReference type="Proteomes" id="UP000266841">
    <property type="component" value="Unassembled WGS sequence"/>
</dbReference>
<comment type="caution">
    <text evidence="1">The sequence shown here is derived from an EMBL/GenBank/DDBJ whole genome shotgun (WGS) entry which is preliminary data.</text>
</comment>
<proteinExistence type="predicted"/>
<dbReference type="EMBL" id="AGNL01042830">
    <property type="protein sequence ID" value="EJK50851.1"/>
    <property type="molecule type" value="Genomic_DNA"/>
</dbReference>
<reference evidence="1 2" key="1">
    <citation type="journal article" date="2012" name="Genome Biol.">
        <title>Genome and low-iron response of an oceanic diatom adapted to chronic iron limitation.</title>
        <authorList>
            <person name="Lommer M."/>
            <person name="Specht M."/>
            <person name="Roy A.S."/>
            <person name="Kraemer L."/>
            <person name="Andreson R."/>
            <person name="Gutowska M.A."/>
            <person name="Wolf J."/>
            <person name="Bergner S.V."/>
            <person name="Schilhabel M.B."/>
            <person name="Klostermeier U.C."/>
            <person name="Beiko R.G."/>
            <person name="Rosenstiel P."/>
            <person name="Hippler M."/>
            <person name="Laroche J."/>
        </authorList>
    </citation>
    <scope>NUCLEOTIDE SEQUENCE [LARGE SCALE GENOMIC DNA]</scope>
    <source>
        <strain evidence="1 2">CCMP1005</strain>
    </source>
</reference>
<dbReference type="OrthoDB" id="46260at2759"/>
<keyword evidence="2" id="KW-1185">Reference proteome</keyword>
<organism evidence="1 2">
    <name type="scientific">Thalassiosira oceanica</name>
    <name type="common">Marine diatom</name>
    <dbReference type="NCBI Taxonomy" id="159749"/>
    <lineage>
        <taxon>Eukaryota</taxon>
        <taxon>Sar</taxon>
        <taxon>Stramenopiles</taxon>
        <taxon>Ochrophyta</taxon>
        <taxon>Bacillariophyta</taxon>
        <taxon>Coscinodiscophyceae</taxon>
        <taxon>Thalassiosirophycidae</taxon>
        <taxon>Thalassiosirales</taxon>
        <taxon>Thalassiosiraceae</taxon>
        <taxon>Thalassiosira</taxon>
    </lineage>
</organism>
<name>K0RPM4_THAOC</name>
<protein>
    <recommendedName>
        <fullName evidence="3">Reverse transcriptase Ty1/copia-type domain-containing protein</fullName>
    </recommendedName>
</protein>
<gene>
    <name evidence="1" type="ORF">THAOC_30042</name>
</gene>
<evidence type="ECO:0000313" key="2">
    <source>
        <dbReference type="Proteomes" id="UP000266841"/>
    </source>
</evidence>
<dbReference type="AlphaFoldDB" id="K0RPM4"/>
<evidence type="ECO:0008006" key="3">
    <source>
        <dbReference type="Google" id="ProtNLM"/>
    </source>
</evidence>
<feature type="non-terminal residue" evidence="1">
    <location>
        <position position="141"/>
    </location>
</feature>
<evidence type="ECO:0000313" key="1">
    <source>
        <dbReference type="EMBL" id="EJK50851.1"/>
    </source>
</evidence>
<sequence length="141" mass="16057">MLARSRAGGHIFLFNDVQYPPNNSAILNIAQIIKNIMSSATEAELAALYIVARECVNVILTEMGHPQPPTPIQTDNATAEGVINSKVQPKRTKAMDMRFHWLRDRETLKQFRFYWRSGKLNPAAHHRNMRGEFLTPRATLN</sequence>
<accession>K0RPM4</accession>